<feature type="signal peptide" evidence="1">
    <location>
        <begin position="1"/>
        <end position="27"/>
    </location>
</feature>
<evidence type="ECO:0000313" key="2">
    <source>
        <dbReference type="EMBL" id="GAP31644.1"/>
    </source>
</evidence>
<comment type="caution">
    <text evidence="2">The sequence shown here is derived from an EMBL/GenBank/DDBJ whole genome shotgun (WGS) entry which is preliminary data.</text>
</comment>
<keyword evidence="3" id="KW-1185">Reference proteome</keyword>
<reference evidence="2 3" key="2">
    <citation type="journal article" date="2016" name="Genome Announc.">
        <title>Draft Genome Sequence of Erythromycin- and Oxytetracycline-Sensitive Nocardia seriolae Strain U-1 (NBRC 110359).</title>
        <authorList>
            <person name="Imajoh M."/>
            <person name="Sukeda M."/>
            <person name="Shimizu M."/>
            <person name="Yamane J."/>
            <person name="Ohnishi K."/>
            <person name="Oshima S."/>
        </authorList>
    </citation>
    <scope>NUCLEOTIDE SEQUENCE [LARGE SCALE GENOMIC DNA]</scope>
    <source>
        <strain evidence="2 3">U-1</strain>
    </source>
</reference>
<feature type="chain" id="PRO_5044858459" evidence="1">
    <location>
        <begin position="28"/>
        <end position="605"/>
    </location>
</feature>
<protein>
    <submittedName>
        <fullName evidence="2">Uncharacterized protein</fullName>
    </submittedName>
</protein>
<dbReference type="Proteomes" id="UP000037179">
    <property type="component" value="Unassembled WGS sequence"/>
</dbReference>
<sequence length="605" mass="65602">MNRPLTALTCGTATALVLTALPLAAHADPARLGVPDREIVTPITGDPGLGDDVEASYVRLHYPSPHSTMAHPESCDWIGYVRYHSKRGPADTADTDAVLTVQPGTYSGAANLNIQGPQVVRKAAEKGKHVEYVALQRRSNCAEDRTGWEAAHRADDYHVAADYYFHGKEIDGHTYHYQTPQDLAYLGEYGLTLTLDDWRAVIEHLLPDPARRTKSFCGGHSLGAFLTGPMMGWNFAGDPNAADYAGFNLCGGGLIPEDGFAMTDPIGLSGTGVIDQVMSAAGGVLKKGVNLLMTNGLGVAQLPVIAASEVMNTYYLAAMAADQRPDAESDIKSIVPRELRTEPWMRLFYGKDYLDLFTGANVPDDFRVTNTAHLGMFFDQNSAEYVLQAGMGFYDCPVEGKTYPLPNGLASVPILGPTLFVVPLRVGYGQNYTPANHQQLCGWRNYDGVAPSSIDGPILGRGPATDQDHEVTDIRQFAHAMNPGWQPTGYFEEYTPLRLITDTVFAMGIGRDGDLAKMTYRSGGILNFLLHGDRWQSTPAGRRNLTLFSGDSPVQNAGLGVLVPYNAKFIPGYRHYDVVTAAEKQNSGMPELASSDIANFMIQGT</sequence>
<dbReference type="AlphaFoldDB" id="A0ABC9Z1U2"/>
<reference evidence="3" key="1">
    <citation type="submission" date="2015-07" db="EMBL/GenBank/DDBJ databases">
        <title>Nocardia seriolae U-1 whole genome shotgun sequence.</title>
        <authorList>
            <person name="Imajoh M."/>
            <person name="Fukumoto Y."/>
            <person name="Sukeda M."/>
            <person name="Yamane J."/>
            <person name="Yamasaki K."/>
            <person name="Shimizu M."/>
            <person name="Ohnishi K."/>
            <person name="Oshima S."/>
        </authorList>
    </citation>
    <scope>NUCLEOTIDE SEQUENCE [LARGE SCALE GENOMIC DNA]</scope>
    <source>
        <strain evidence="3">U-1</strain>
    </source>
</reference>
<accession>A0ABC9Z1U2</accession>
<keyword evidence="1" id="KW-0732">Signal</keyword>
<evidence type="ECO:0000256" key="1">
    <source>
        <dbReference type="SAM" id="SignalP"/>
    </source>
</evidence>
<gene>
    <name evidence="2" type="ORF">NSK11_contig00122-0002</name>
</gene>
<dbReference type="EMBL" id="BBYQ01000122">
    <property type="protein sequence ID" value="GAP31644.1"/>
    <property type="molecule type" value="Genomic_DNA"/>
</dbReference>
<organism evidence="2 3">
    <name type="scientific">Nocardia seriolae</name>
    <dbReference type="NCBI Taxonomy" id="37332"/>
    <lineage>
        <taxon>Bacteria</taxon>
        <taxon>Bacillati</taxon>
        <taxon>Actinomycetota</taxon>
        <taxon>Actinomycetes</taxon>
        <taxon>Mycobacteriales</taxon>
        <taxon>Nocardiaceae</taxon>
        <taxon>Nocardia</taxon>
    </lineage>
</organism>
<evidence type="ECO:0000313" key="3">
    <source>
        <dbReference type="Proteomes" id="UP000037179"/>
    </source>
</evidence>
<dbReference type="RefSeq" id="WP_036548246.1">
    <property type="nucleotide sequence ID" value="NZ_AP028459.1"/>
</dbReference>
<name>A0ABC9Z1U2_9NOCA</name>
<proteinExistence type="predicted"/>